<reference evidence="2 3" key="1">
    <citation type="submission" date="2022-12" db="EMBL/GenBank/DDBJ databases">
        <title>Draft genome sequence of Paenibacillus sp. dW9.</title>
        <authorList>
            <person name="Choi E.-W."/>
            <person name="Kim D.-U."/>
        </authorList>
    </citation>
    <scope>NUCLEOTIDE SEQUENCE [LARGE SCALE GENOMIC DNA]</scope>
    <source>
        <strain evidence="3">dW9</strain>
    </source>
</reference>
<comment type="caution">
    <text evidence="2">The sequence shown here is derived from an EMBL/GenBank/DDBJ whole genome shotgun (WGS) entry which is preliminary data.</text>
</comment>
<proteinExistence type="predicted"/>
<keyword evidence="1" id="KW-0812">Transmembrane</keyword>
<name>A0ABT4QC72_9BACL</name>
<keyword evidence="1" id="KW-0472">Membrane</keyword>
<dbReference type="InterPro" id="IPR021454">
    <property type="entry name" value="DUF3105"/>
</dbReference>
<dbReference type="RefSeq" id="WP_269883018.1">
    <property type="nucleotide sequence ID" value="NZ_JAQAGZ010000012.1"/>
</dbReference>
<feature type="transmembrane region" description="Helical" evidence="1">
    <location>
        <begin position="31"/>
        <end position="49"/>
    </location>
</feature>
<evidence type="ECO:0000313" key="3">
    <source>
        <dbReference type="Proteomes" id="UP001527882"/>
    </source>
</evidence>
<gene>
    <name evidence="2" type="ORF">O9H85_19120</name>
</gene>
<sequence>MSQTSKKTTYKQDRYAQRQLEAKRRKQWGRIGWSAAGLVVIGCIAVLAMDRAPSPGEKIEVLKDQSHIPTVDSPHTPYNSDPPTSGPHMANIAGWGVHKQPVPKEYLVHNLEDAGVVIYYNDKLDADSVKKLETIVEGYPEFVLVNPYPAMGNAITLTAWGRMLRLDRLDEKQVKDFINAYKGIDHHPRQ</sequence>
<keyword evidence="3" id="KW-1185">Reference proteome</keyword>
<protein>
    <submittedName>
        <fullName evidence="2">DUF3105 domain-containing protein</fullName>
    </submittedName>
</protein>
<accession>A0ABT4QC72</accession>
<evidence type="ECO:0000313" key="2">
    <source>
        <dbReference type="EMBL" id="MCZ8514494.1"/>
    </source>
</evidence>
<dbReference type="Pfam" id="PF11303">
    <property type="entry name" value="DUF3105"/>
    <property type="match status" value="1"/>
</dbReference>
<dbReference type="EMBL" id="JAQAGZ010000012">
    <property type="protein sequence ID" value="MCZ8514494.1"/>
    <property type="molecule type" value="Genomic_DNA"/>
</dbReference>
<keyword evidence="1" id="KW-1133">Transmembrane helix</keyword>
<evidence type="ECO:0000256" key="1">
    <source>
        <dbReference type="SAM" id="Phobius"/>
    </source>
</evidence>
<organism evidence="2 3">
    <name type="scientific">Paenibacillus gyeongsangnamensis</name>
    <dbReference type="NCBI Taxonomy" id="3388067"/>
    <lineage>
        <taxon>Bacteria</taxon>
        <taxon>Bacillati</taxon>
        <taxon>Bacillota</taxon>
        <taxon>Bacilli</taxon>
        <taxon>Bacillales</taxon>
        <taxon>Paenibacillaceae</taxon>
        <taxon>Paenibacillus</taxon>
    </lineage>
</organism>
<dbReference type="Proteomes" id="UP001527882">
    <property type="component" value="Unassembled WGS sequence"/>
</dbReference>